<evidence type="ECO:0000256" key="3">
    <source>
        <dbReference type="ARBA" id="ARBA00023052"/>
    </source>
</evidence>
<evidence type="ECO:0000256" key="2">
    <source>
        <dbReference type="ARBA" id="ARBA00007131"/>
    </source>
</evidence>
<dbReference type="SUPFAM" id="SSF52922">
    <property type="entry name" value="TK C-terminal domain-like"/>
    <property type="match status" value="1"/>
</dbReference>
<sequence length="306" mass="34024">VQMRDAFLSMLYQKAIGNPDIILLTNDQGAISLDDFKEKLPNQFFNIGISEQNIISVAAGLVLSGKKVYVYSLLSFIFLRCYEQIKIDLCAMKLPVTIVGVGSGYSYSPDGPTHHATEDISIMRALPNMTIYSPSDSNIVPALVDITLKSKTPSYIRLDRQLLPLLYNKDHNLDEGFSILREGNDVTVISTGVMVHRALEVAEELHEQSIQVKVIDFYRLKPIDVAAVTKILKGASKIVVLEEQTINGGLGSIIAEILVDSNVFIPLKRLAILDNMIFDYGSRDTLHKARGLDKMSIVHEITKLFK</sequence>
<dbReference type="PANTHER" id="PTHR43825:SF5">
    <property type="entry name" value="HYPOTHETICAL TRANSKETOLASE FAMILY PROTEIN"/>
    <property type="match status" value="1"/>
</dbReference>
<organism evidence="5">
    <name type="scientific">marine metagenome</name>
    <dbReference type="NCBI Taxonomy" id="408172"/>
    <lineage>
        <taxon>unclassified sequences</taxon>
        <taxon>metagenomes</taxon>
        <taxon>ecological metagenomes</taxon>
    </lineage>
</organism>
<gene>
    <name evidence="5" type="ORF">METZ01_LOCUS208797</name>
</gene>
<evidence type="ECO:0000256" key="1">
    <source>
        <dbReference type="ARBA" id="ARBA00001964"/>
    </source>
</evidence>
<dbReference type="FunFam" id="3.40.50.970:FF:000129">
    <property type="entry name" value="Transketolase"/>
    <property type="match status" value="1"/>
</dbReference>
<dbReference type="AlphaFoldDB" id="A0A382F148"/>
<keyword evidence="3" id="KW-0786">Thiamine pyrophosphate</keyword>
<dbReference type="PANTHER" id="PTHR43825">
    <property type="entry name" value="PYRUVATE DEHYDROGENASE E1 COMPONENT"/>
    <property type="match status" value="1"/>
</dbReference>
<name>A0A382F148_9ZZZZ</name>
<dbReference type="Pfam" id="PF02779">
    <property type="entry name" value="Transket_pyr"/>
    <property type="match status" value="1"/>
</dbReference>
<feature type="domain" description="Transketolase-like pyrimidine-binding" evidence="4">
    <location>
        <begin position="1"/>
        <end position="165"/>
    </location>
</feature>
<dbReference type="InterPro" id="IPR033248">
    <property type="entry name" value="Transketolase_C"/>
</dbReference>
<reference evidence="5" key="1">
    <citation type="submission" date="2018-05" db="EMBL/GenBank/DDBJ databases">
        <authorList>
            <person name="Lanie J.A."/>
            <person name="Ng W.-L."/>
            <person name="Kazmierczak K.M."/>
            <person name="Andrzejewski T.M."/>
            <person name="Davidsen T.M."/>
            <person name="Wayne K.J."/>
            <person name="Tettelin H."/>
            <person name="Glass J.I."/>
            <person name="Rusch D."/>
            <person name="Podicherti R."/>
            <person name="Tsui H.-C.T."/>
            <person name="Winkler M.E."/>
        </authorList>
    </citation>
    <scope>NUCLEOTIDE SEQUENCE</scope>
</reference>
<protein>
    <recommendedName>
        <fullName evidence="4">Transketolase-like pyrimidine-binding domain-containing protein</fullName>
    </recommendedName>
</protein>
<dbReference type="SUPFAM" id="SSF52518">
    <property type="entry name" value="Thiamin diphosphate-binding fold (THDP-binding)"/>
    <property type="match status" value="1"/>
</dbReference>
<evidence type="ECO:0000313" key="5">
    <source>
        <dbReference type="EMBL" id="SVB55943.1"/>
    </source>
</evidence>
<dbReference type="Gene3D" id="3.40.50.970">
    <property type="match status" value="1"/>
</dbReference>
<dbReference type="InterPro" id="IPR051157">
    <property type="entry name" value="PDH/Transketolase"/>
</dbReference>
<dbReference type="InterPro" id="IPR009014">
    <property type="entry name" value="Transketo_C/PFOR_II"/>
</dbReference>
<dbReference type="Pfam" id="PF02780">
    <property type="entry name" value="Transketolase_C"/>
    <property type="match status" value="1"/>
</dbReference>
<dbReference type="SMART" id="SM00861">
    <property type="entry name" value="Transket_pyr"/>
    <property type="match status" value="1"/>
</dbReference>
<comment type="similarity">
    <text evidence="2">Belongs to the transketolase family.</text>
</comment>
<dbReference type="EMBL" id="UINC01047099">
    <property type="protein sequence ID" value="SVB55943.1"/>
    <property type="molecule type" value="Genomic_DNA"/>
</dbReference>
<proteinExistence type="inferred from homology"/>
<dbReference type="InterPro" id="IPR029061">
    <property type="entry name" value="THDP-binding"/>
</dbReference>
<feature type="non-terminal residue" evidence="5">
    <location>
        <position position="1"/>
    </location>
</feature>
<accession>A0A382F148</accession>
<evidence type="ECO:0000259" key="4">
    <source>
        <dbReference type="SMART" id="SM00861"/>
    </source>
</evidence>
<dbReference type="InterPro" id="IPR005475">
    <property type="entry name" value="Transketolase-like_Pyr-bd"/>
</dbReference>
<dbReference type="Gene3D" id="3.40.50.920">
    <property type="match status" value="1"/>
</dbReference>
<comment type="cofactor">
    <cofactor evidence="1">
        <name>thiamine diphosphate</name>
        <dbReference type="ChEBI" id="CHEBI:58937"/>
    </cofactor>
</comment>
<dbReference type="CDD" id="cd07033">
    <property type="entry name" value="TPP_PYR_DXS_TK_like"/>
    <property type="match status" value="1"/>
</dbReference>